<dbReference type="Gene3D" id="3.30.70.1170">
    <property type="entry name" value="Sun protein, domain 3"/>
    <property type="match status" value="1"/>
</dbReference>
<feature type="binding site" evidence="5">
    <location>
        <position position="269"/>
    </location>
    <ligand>
        <name>S-adenosyl-L-methionine</name>
        <dbReference type="ChEBI" id="CHEBI:59789"/>
    </ligand>
</feature>
<evidence type="ECO:0000313" key="9">
    <source>
        <dbReference type="Proteomes" id="UP001150538"/>
    </source>
</evidence>
<accession>A0A9W8DRU9</accession>
<dbReference type="SUPFAM" id="SSF53335">
    <property type="entry name" value="S-adenosyl-L-methionine-dependent methyltransferases"/>
    <property type="match status" value="1"/>
</dbReference>
<sequence>MDAFYKQAGVILNSLARRDGSVKTMTIGNSRVKPEWKRKMYALICETLKYSQVLVEIINKEGLLEKSEKADIYTLLPLVHDILMARGGLQHSVGGGGRSEVVKLVISMKSQLRSSLGEIMERQGVKAKKELIPLHLRDENQMHRYVRINLAKTTKEKVVEYFQNEGYRLFNSSPVGEPKPPKLFSKSKTFVLDSHLPDLLVFPPLTDLHDHPLYLNGDIILQDKASCFPAHVVSPAPNSKALDACAAPGNKTSHMSSLMGNTGTVYAFDMDMKRLDLLKTLTAKAGCTNIVAKCQNFLDVDPLDPQYKDVEYLLLDPSCSGSGIINRMDSLVDHFALCVGHDSAVKGANKEQRLENLSDFQVKIIMHAMKFPSAKRISYSTCSIHKEENEHVVAKVLGQQDRFLLAQRKDVLPGWPRRGLETPLLTKEQSDSVIRASPEDGMNGFFVSCFVVDPSASPIPVEAKDGNIDETTSIESATNVPDDKIKQIRGTKREIDSKPPSSNASKKRKRTKKKRPKQITA</sequence>
<feature type="active site" description="Nucleophile" evidence="5">
    <location>
        <position position="382"/>
    </location>
</feature>
<dbReference type="EMBL" id="JANBPU010000159">
    <property type="protein sequence ID" value="KAJ1915180.1"/>
    <property type="molecule type" value="Genomic_DNA"/>
</dbReference>
<comment type="similarity">
    <text evidence="5">Belongs to the class I-like SAM-binding methyltransferase superfamily. RsmB/NOP family.</text>
</comment>
<feature type="binding site" evidence="5">
    <location>
        <begin position="245"/>
        <end position="251"/>
    </location>
    <ligand>
        <name>S-adenosyl-L-methionine</name>
        <dbReference type="ChEBI" id="CHEBI:59789"/>
    </ligand>
</feature>
<proteinExistence type="inferred from homology"/>
<dbReference type="PROSITE" id="PS51686">
    <property type="entry name" value="SAM_MT_RSMB_NOP"/>
    <property type="match status" value="1"/>
</dbReference>
<evidence type="ECO:0000256" key="1">
    <source>
        <dbReference type="ARBA" id="ARBA00022603"/>
    </source>
</evidence>
<feature type="binding site" evidence="5">
    <location>
        <position position="316"/>
    </location>
    <ligand>
        <name>S-adenosyl-L-methionine</name>
        <dbReference type="ChEBI" id="CHEBI:59789"/>
    </ligand>
</feature>
<keyword evidence="4 5" id="KW-0694">RNA-binding</keyword>
<dbReference type="GO" id="GO:0003723">
    <property type="term" value="F:RNA binding"/>
    <property type="evidence" value="ECO:0007669"/>
    <property type="project" value="UniProtKB-UniRule"/>
</dbReference>
<reference evidence="8" key="1">
    <citation type="submission" date="2022-07" db="EMBL/GenBank/DDBJ databases">
        <title>Phylogenomic reconstructions and comparative analyses of Kickxellomycotina fungi.</title>
        <authorList>
            <person name="Reynolds N.K."/>
            <person name="Stajich J.E."/>
            <person name="Barry K."/>
            <person name="Grigoriev I.V."/>
            <person name="Crous P."/>
            <person name="Smith M.E."/>
        </authorList>
    </citation>
    <scope>NUCLEOTIDE SEQUENCE</scope>
    <source>
        <strain evidence="8">NBRC 100468</strain>
    </source>
</reference>
<feature type="domain" description="SAM-dependent MTase RsmB/NOP-type" evidence="7">
    <location>
        <begin position="134"/>
        <end position="453"/>
    </location>
</feature>
<dbReference type="GO" id="GO:0008173">
    <property type="term" value="F:RNA methyltransferase activity"/>
    <property type="evidence" value="ECO:0007669"/>
    <property type="project" value="InterPro"/>
</dbReference>
<dbReference type="InterPro" id="IPR049560">
    <property type="entry name" value="MeTrfase_RsmB-F_NOP2_cat"/>
</dbReference>
<keyword evidence="9" id="KW-1185">Reference proteome</keyword>
<dbReference type="OrthoDB" id="435282at2759"/>
<gene>
    <name evidence="8" type="ORF">H4219_004451</name>
</gene>
<feature type="compositionally biased region" description="Polar residues" evidence="6">
    <location>
        <begin position="469"/>
        <end position="479"/>
    </location>
</feature>
<dbReference type="GO" id="GO:0005730">
    <property type="term" value="C:nucleolus"/>
    <property type="evidence" value="ECO:0007669"/>
    <property type="project" value="TreeGrafter"/>
</dbReference>
<dbReference type="Proteomes" id="UP001150538">
    <property type="component" value="Unassembled WGS sequence"/>
</dbReference>
<dbReference type="InterPro" id="IPR049561">
    <property type="entry name" value="NSUN5_7_fdxn-like"/>
</dbReference>
<keyword evidence="1 5" id="KW-0489">Methyltransferase</keyword>
<dbReference type="InterPro" id="IPR023267">
    <property type="entry name" value="RCMT"/>
</dbReference>
<protein>
    <recommendedName>
        <fullName evidence="7">SAM-dependent MTase RsmB/NOP-type domain-containing protein</fullName>
    </recommendedName>
</protein>
<feature type="region of interest" description="Disordered" evidence="6">
    <location>
        <begin position="462"/>
        <end position="521"/>
    </location>
</feature>
<dbReference type="Pfam" id="PF01189">
    <property type="entry name" value="Methyltr_RsmB-F"/>
    <property type="match status" value="1"/>
</dbReference>
<evidence type="ECO:0000256" key="5">
    <source>
        <dbReference type="PROSITE-ProRule" id="PRU01023"/>
    </source>
</evidence>
<dbReference type="InterPro" id="IPR048889">
    <property type="entry name" value="NSUN5_RCM1_N"/>
</dbReference>
<dbReference type="AlphaFoldDB" id="A0A9W8DRU9"/>
<dbReference type="CDD" id="cd02440">
    <property type="entry name" value="AdoMet_MTases"/>
    <property type="match status" value="1"/>
</dbReference>
<dbReference type="Gene3D" id="3.40.50.150">
    <property type="entry name" value="Vaccinia Virus protein VP39"/>
    <property type="match status" value="1"/>
</dbReference>
<evidence type="ECO:0000256" key="2">
    <source>
        <dbReference type="ARBA" id="ARBA00022679"/>
    </source>
</evidence>
<feature type="compositionally biased region" description="Basic and acidic residues" evidence="6">
    <location>
        <begin position="481"/>
        <end position="497"/>
    </location>
</feature>
<name>A0A9W8DRU9_9FUNG</name>
<keyword evidence="2 5" id="KW-0808">Transferase</keyword>
<dbReference type="InterPro" id="IPR001678">
    <property type="entry name" value="MeTrfase_RsmB-F_NOP2_dom"/>
</dbReference>
<evidence type="ECO:0000256" key="3">
    <source>
        <dbReference type="ARBA" id="ARBA00022691"/>
    </source>
</evidence>
<dbReference type="InterPro" id="IPR029063">
    <property type="entry name" value="SAM-dependent_MTases_sf"/>
</dbReference>
<evidence type="ECO:0000256" key="6">
    <source>
        <dbReference type="SAM" id="MobiDB-lite"/>
    </source>
</evidence>
<evidence type="ECO:0000256" key="4">
    <source>
        <dbReference type="ARBA" id="ARBA00022884"/>
    </source>
</evidence>
<dbReference type="Pfam" id="PF21153">
    <property type="entry name" value="NSUN5_N"/>
    <property type="match status" value="1"/>
</dbReference>
<dbReference type="PANTHER" id="PTHR22807:SF4">
    <property type="entry name" value="28S RRNA (CYTOSINE-C(5))-METHYLTRANSFERASE"/>
    <property type="match status" value="1"/>
</dbReference>
<evidence type="ECO:0000313" key="8">
    <source>
        <dbReference type="EMBL" id="KAJ1915180.1"/>
    </source>
</evidence>
<dbReference type="Pfam" id="PF21148">
    <property type="entry name" value="NSUN5_fdxn-like"/>
    <property type="match status" value="1"/>
</dbReference>
<dbReference type="PRINTS" id="PR02008">
    <property type="entry name" value="RCMTFAMILY"/>
</dbReference>
<feature type="compositionally biased region" description="Basic residues" evidence="6">
    <location>
        <begin position="505"/>
        <end position="521"/>
    </location>
</feature>
<dbReference type="PANTHER" id="PTHR22807">
    <property type="entry name" value="NOP2 YEAST -RELATED NOL1/NOP2/FMU SUN DOMAIN-CONTAINING"/>
    <property type="match status" value="1"/>
</dbReference>
<comment type="caution">
    <text evidence="8">The sequence shown here is derived from an EMBL/GenBank/DDBJ whole genome shotgun (WGS) entry which is preliminary data.</text>
</comment>
<dbReference type="GO" id="GO:0070475">
    <property type="term" value="P:rRNA base methylation"/>
    <property type="evidence" value="ECO:0007669"/>
    <property type="project" value="TreeGrafter"/>
</dbReference>
<evidence type="ECO:0000259" key="7">
    <source>
        <dbReference type="PROSITE" id="PS51686"/>
    </source>
</evidence>
<keyword evidence="3 5" id="KW-0949">S-adenosyl-L-methionine</keyword>
<comment type="caution">
    <text evidence="5">Lacks conserved residue(s) required for the propagation of feature annotation.</text>
</comment>
<organism evidence="8 9">
    <name type="scientific">Mycoemilia scoparia</name>
    <dbReference type="NCBI Taxonomy" id="417184"/>
    <lineage>
        <taxon>Eukaryota</taxon>
        <taxon>Fungi</taxon>
        <taxon>Fungi incertae sedis</taxon>
        <taxon>Zoopagomycota</taxon>
        <taxon>Kickxellomycotina</taxon>
        <taxon>Kickxellomycetes</taxon>
        <taxon>Kickxellales</taxon>
        <taxon>Kickxellaceae</taxon>
        <taxon>Mycoemilia</taxon>
    </lineage>
</organism>